<dbReference type="PANTHER" id="PTHR42812">
    <property type="entry name" value="BETA-XYLOSIDASE"/>
    <property type="match status" value="1"/>
</dbReference>
<name>A0ABP7E7E0_9ACTN</name>
<dbReference type="CDD" id="cd08999">
    <property type="entry name" value="GH43_ABN-like"/>
    <property type="match status" value="1"/>
</dbReference>
<sequence>MGFTNPVIDSNVPDPMIIADDDGSWWVFATNGNGANIQTLRSRDLVTWDQMPDSLPSVPDWTTGGDVWAPEVARGGDGRWLMYYTTPAPADRGDIQSIGLAVATSPGGPYVDSSDEPLVCETDDGGSIDAHPYTAPDGKRYLYWKNDGNRVGVDTWISVQELDASGTRLVGKPTKLIKQDQQWEGSLVEAPFVVEASGTYWLFYSANAYDSADYAVGVARATRPTGPFTKLPDPVLMSNDVAAGPGHCALVTVGDRTWMAFHAWPPDAVGSTIPGRTMWLTEVRLGADEVVVTPPTTQYPSRPL</sequence>
<keyword evidence="6" id="KW-1185">Reference proteome</keyword>
<gene>
    <name evidence="5" type="ORF">GCM10022204_38420</name>
</gene>
<evidence type="ECO:0000256" key="2">
    <source>
        <dbReference type="ARBA" id="ARBA00022801"/>
    </source>
</evidence>
<dbReference type="Gene3D" id="2.115.10.20">
    <property type="entry name" value="Glycosyl hydrolase domain, family 43"/>
    <property type="match status" value="1"/>
</dbReference>
<dbReference type="SUPFAM" id="SSF75005">
    <property type="entry name" value="Arabinanase/levansucrase/invertase"/>
    <property type="match status" value="1"/>
</dbReference>
<dbReference type="GO" id="GO:0016787">
    <property type="term" value="F:hydrolase activity"/>
    <property type="evidence" value="ECO:0007669"/>
    <property type="project" value="UniProtKB-KW"/>
</dbReference>
<organism evidence="5 6">
    <name type="scientific">Microlunatus aurantiacus</name>
    <dbReference type="NCBI Taxonomy" id="446786"/>
    <lineage>
        <taxon>Bacteria</taxon>
        <taxon>Bacillati</taxon>
        <taxon>Actinomycetota</taxon>
        <taxon>Actinomycetes</taxon>
        <taxon>Propionibacteriales</taxon>
        <taxon>Propionibacteriaceae</taxon>
        <taxon>Microlunatus</taxon>
    </lineage>
</organism>
<dbReference type="Proteomes" id="UP001500051">
    <property type="component" value="Unassembled WGS sequence"/>
</dbReference>
<dbReference type="InterPro" id="IPR051795">
    <property type="entry name" value="Glycosyl_Hydrlase_43"/>
</dbReference>
<dbReference type="EMBL" id="BAAAYX010000020">
    <property type="protein sequence ID" value="GAA3715278.1"/>
    <property type="molecule type" value="Genomic_DNA"/>
</dbReference>
<evidence type="ECO:0000313" key="5">
    <source>
        <dbReference type="EMBL" id="GAA3715278.1"/>
    </source>
</evidence>
<proteinExistence type="inferred from homology"/>
<protein>
    <submittedName>
        <fullName evidence="5">Glycoside hydrolase family 43 protein</fullName>
    </submittedName>
</protein>
<dbReference type="InterPro" id="IPR006710">
    <property type="entry name" value="Glyco_hydro_43"/>
</dbReference>
<evidence type="ECO:0000313" key="6">
    <source>
        <dbReference type="Proteomes" id="UP001500051"/>
    </source>
</evidence>
<evidence type="ECO:0000256" key="3">
    <source>
        <dbReference type="ARBA" id="ARBA00023295"/>
    </source>
</evidence>
<reference evidence="6" key="1">
    <citation type="journal article" date="2019" name="Int. J. Syst. Evol. Microbiol.">
        <title>The Global Catalogue of Microorganisms (GCM) 10K type strain sequencing project: providing services to taxonomists for standard genome sequencing and annotation.</title>
        <authorList>
            <consortium name="The Broad Institute Genomics Platform"/>
            <consortium name="The Broad Institute Genome Sequencing Center for Infectious Disease"/>
            <person name="Wu L."/>
            <person name="Ma J."/>
        </authorList>
    </citation>
    <scope>NUCLEOTIDE SEQUENCE [LARGE SCALE GENOMIC DNA]</scope>
    <source>
        <strain evidence="6">JCM 16548</strain>
    </source>
</reference>
<comment type="similarity">
    <text evidence="1 4">Belongs to the glycosyl hydrolase 43 family.</text>
</comment>
<evidence type="ECO:0000256" key="4">
    <source>
        <dbReference type="RuleBase" id="RU361187"/>
    </source>
</evidence>
<comment type="caution">
    <text evidence="5">The sequence shown here is derived from an EMBL/GenBank/DDBJ whole genome shotgun (WGS) entry which is preliminary data.</text>
</comment>
<evidence type="ECO:0000256" key="1">
    <source>
        <dbReference type="ARBA" id="ARBA00009865"/>
    </source>
</evidence>
<accession>A0ABP7E7E0</accession>
<dbReference type="InterPro" id="IPR023296">
    <property type="entry name" value="Glyco_hydro_beta-prop_sf"/>
</dbReference>
<keyword evidence="3 4" id="KW-0326">Glycosidase</keyword>
<dbReference type="PANTHER" id="PTHR42812:SF5">
    <property type="entry name" value="ENDO-ARABINASE"/>
    <property type="match status" value="1"/>
</dbReference>
<keyword evidence="2 4" id="KW-0378">Hydrolase</keyword>
<dbReference type="Pfam" id="PF04616">
    <property type="entry name" value="Glyco_hydro_43"/>
    <property type="match status" value="1"/>
</dbReference>